<reference evidence="1 2" key="1">
    <citation type="submission" date="2019-03" db="EMBL/GenBank/DDBJ databases">
        <title>Genomic Encyclopedia of Type Strains, Phase IV (KMG-IV): sequencing the most valuable type-strain genomes for metagenomic binning, comparative biology and taxonomic classification.</title>
        <authorList>
            <person name="Goeker M."/>
        </authorList>
    </citation>
    <scope>NUCLEOTIDE SEQUENCE [LARGE SCALE GENOMIC DNA]</scope>
    <source>
        <strain evidence="1 2">DSM 45934</strain>
    </source>
</reference>
<dbReference type="OrthoDB" id="9843409at2"/>
<dbReference type="Proteomes" id="UP000295680">
    <property type="component" value="Unassembled WGS sequence"/>
</dbReference>
<proteinExistence type="predicted"/>
<dbReference type="AlphaFoldDB" id="A0A4R2IVK7"/>
<evidence type="ECO:0000313" key="2">
    <source>
        <dbReference type="Proteomes" id="UP000295680"/>
    </source>
</evidence>
<name>A0A4R2IVK7_9PSEU</name>
<protein>
    <submittedName>
        <fullName evidence="1">Uncharacterized protein</fullName>
    </submittedName>
</protein>
<organism evidence="1 2">
    <name type="scientific">Actinocrispum wychmicini</name>
    <dbReference type="NCBI Taxonomy" id="1213861"/>
    <lineage>
        <taxon>Bacteria</taxon>
        <taxon>Bacillati</taxon>
        <taxon>Actinomycetota</taxon>
        <taxon>Actinomycetes</taxon>
        <taxon>Pseudonocardiales</taxon>
        <taxon>Pseudonocardiaceae</taxon>
        <taxon>Actinocrispum</taxon>
    </lineage>
</organism>
<comment type="caution">
    <text evidence="1">The sequence shown here is derived from an EMBL/GenBank/DDBJ whole genome shotgun (WGS) entry which is preliminary data.</text>
</comment>
<keyword evidence="2" id="KW-1185">Reference proteome</keyword>
<gene>
    <name evidence="1" type="ORF">EV192_11428</name>
</gene>
<accession>A0A4R2IVK7</accession>
<dbReference type="RefSeq" id="WP_132124922.1">
    <property type="nucleotide sequence ID" value="NZ_SLWS01000014.1"/>
</dbReference>
<evidence type="ECO:0000313" key="1">
    <source>
        <dbReference type="EMBL" id="TCO49663.1"/>
    </source>
</evidence>
<dbReference type="EMBL" id="SLWS01000014">
    <property type="protein sequence ID" value="TCO49663.1"/>
    <property type="molecule type" value="Genomic_DNA"/>
</dbReference>
<sequence>MSHYARDVAERWVAAMTYDPDMRLRSTSRMYPSGDRIYSYGSHFELGRVIRRAGEVVAFLLNGDTYSPTTSNHQNELRSAVDRSGVPRVIIPYSALQSSGLDLDSIEILDVTRDAWVPVERVAYQPRTRWAWSTPGDLTTAVLPDGRTRYRWTDYVHRLGESVIRGRIHIGWRSVGPDRWDRTPRYRWTKFLSGFDVQESRPLYFFCELPRTDATTVSQAYQALKPDAVLLAEQMNRTVTRQGDIFTVALSSQVTKRWLRHEGATFDKGGPLLDTNHVATEVARMPDGTTVVRGTLTHRPPFRRPDHRRVRLADGWHAVVKNTVPLSA</sequence>